<protein>
    <submittedName>
        <fullName evidence="2">Carboxymuconolactone decarboxylase family protein</fullName>
    </submittedName>
</protein>
<proteinExistence type="predicted"/>
<evidence type="ECO:0000313" key="2">
    <source>
        <dbReference type="EMBL" id="MBK8571956.1"/>
    </source>
</evidence>
<dbReference type="Proteomes" id="UP000709959">
    <property type="component" value="Unassembled WGS sequence"/>
</dbReference>
<dbReference type="PANTHER" id="PTHR33930:SF2">
    <property type="entry name" value="BLR3452 PROTEIN"/>
    <property type="match status" value="1"/>
</dbReference>
<accession>A0A936K5I3</accession>
<comment type="caution">
    <text evidence="2">The sequence shown here is derived from an EMBL/GenBank/DDBJ whole genome shotgun (WGS) entry which is preliminary data.</text>
</comment>
<dbReference type="AlphaFoldDB" id="A0A936K5I3"/>
<evidence type="ECO:0000313" key="3">
    <source>
        <dbReference type="Proteomes" id="UP000709959"/>
    </source>
</evidence>
<dbReference type="Pfam" id="PF02627">
    <property type="entry name" value="CMD"/>
    <property type="match status" value="1"/>
</dbReference>
<dbReference type="EMBL" id="JADKCH010000002">
    <property type="protein sequence ID" value="MBK8571956.1"/>
    <property type="molecule type" value="Genomic_DNA"/>
</dbReference>
<sequence>MKTDPPKKYKDFTARYPKLAEAWDSIHEAGAAGPLDAKTQRLVKLAVSIGALREGAVHASARKALDMGITVEEMEQVVALAAGTLGMPATVAAFTWVRDVTHKPQA</sequence>
<dbReference type="PANTHER" id="PTHR33930">
    <property type="entry name" value="ALKYL HYDROPEROXIDE REDUCTASE AHPD"/>
    <property type="match status" value="1"/>
</dbReference>
<dbReference type="SUPFAM" id="SSF69118">
    <property type="entry name" value="AhpD-like"/>
    <property type="match status" value="1"/>
</dbReference>
<name>A0A936K5I3_9BACT</name>
<dbReference type="InterPro" id="IPR029032">
    <property type="entry name" value="AhpD-like"/>
</dbReference>
<feature type="domain" description="Carboxymuconolactone decarboxylase-like" evidence="1">
    <location>
        <begin position="17"/>
        <end position="98"/>
    </location>
</feature>
<dbReference type="GO" id="GO:0051920">
    <property type="term" value="F:peroxiredoxin activity"/>
    <property type="evidence" value="ECO:0007669"/>
    <property type="project" value="InterPro"/>
</dbReference>
<gene>
    <name evidence="2" type="ORF">IPN91_04765</name>
</gene>
<dbReference type="Gene3D" id="1.20.1290.10">
    <property type="entry name" value="AhpD-like"/>
    <property type="match status" value="1"/>
</dbReference>
<evidence type="ECO:0000259" key="1">
    <source>
        <dbReference type="Pfam" id="PF02627"/>
    </source>
</evidence>
<reference evidence="2 3" key="1">
    <citation type="submission" date="2020-10" db="EMBL/GenBank/DDBJ databases">
        <title>Connecting structure to function with the recovery of over 1000 high-quality activated sludge metagenome-assembled genomes encoding full-length rRNA genes using long-read sequencing.</title>
        <authorList>
            <person name="Singleton C.M."/>
            <person name="Petriglieri F."/>
            <person name="Kristensen J.M."/>
            <person name="Kirkegaard R.H."/>
            <person name="Michaelsen T.Y."/>
            <person name="Andersen M.H."/>
            <person name="Karst S.M."/>
            <person name="Dueholm M.S."/>
            <person name="Nielsen P.H."/>
            <person name="Albertsen M."/>
        </authorList>
    </citation>
    <scope>NUCLEOTIDE SEQUENCE [LARGE SCALE GENOMIC DNA]</scope>
    <source>
        <strain evidence="2">OdNE_18-Q3-R46-58_MAXAC.008</strain>
    </source>
</reference>
<dbReference type="InterPro" id="IPR003779">
    <property type="entry name" value="CMD-like"/>
</dbReference>
<organism evidence="2 3">
    <name type="scientific">Candidatus Geothrix odensensis</name>
    <dbReference type="NCBI Taxonomy" id="2954440"/>
    <lineage>
        <taxon>Bacteria</taxon>
        <taxon>Pseudomonadati</taxon>
        <taxon>Acidobacteriota</taxon>
        <taxon>Holophagae</taxon>
        <taxon>Holophagales</taxon>
        <taxon>Holophagaceae</taxon>
        <taxon>Geothrix</taxon>
    </lineage>
</organism>